<dbReference type="Proteomes" id="UP000192277">
    <property type="component" value="Unassembled WGS sequence"/>
</dbReference>
<gene>
    <name evidence="1" type="ORF">A4D02_24860</name>
</gene>
<organism evidence="1 2">
    <name type="scientific">Niastella koreensis</name>
    <dbReference type="NCBI Taxonomy" id="354356"/>
    <lineage>
        <taxon>Bacteria</taxon>
        <taxon>Pseudomonadati</taxon>
        <taxon>Bacteroidota</taxon>
        <taxon>Chitinophagia</taxon>
        <taxon>Chitinophagales</taxon>
        <taxon>Chitinophagaceae</taxon>
        <taxon>Niastella</taxon>
    </lineage>
</organism>
<protein>
    <submittedName>
        <fullName evidence="1">Uncharacterized protein</fullName>
    </submittedName>
</protein>
<comment type="caution">
    <text evidence="1">The sequence shown here is derived from an EMBL/GenBank/DDBJ whole genome shotgun (WGS) entry which is preliminary data.</text>
</comment>
<name>A0ABX3P0Y9_9BACT</name>
<dbReference type="EMBL" id="LWBO01000004">
    <property type="protein sequence ID" value="OQP52422.1"/>
    <property type="molecule type" value="Genomic_DNA"/>
</dbReference>
<accession>A0ABX3P0Y9</accession>
<keyword evidence="2" id="KW-1185">Reference proteome</keyword>
<evidence type="ECO:0000313" key="1">
    <source>
        <dbReference type="EMBL" id="OQP52422.1"/>
    </source>
</evidence>
<reference evidence="1 2" key="1">
    <citation type="submission" date="2016-04" db="EMBL/GenBank/DDBJ databases">
        <authorList>
            <person name="Chen L."/>
            <person name="Zhuang W."/>
            <person name="Wang G."/>
        </authorList>
    </citation>
    <scope>NUCLEOTIDE SEQUENCE [LARGE SCALE GENOMIC DNA]</scope>
    <source>
        <strain evidence="2">GR20</strain>
    </source>
</reference>
<proteinExistence type="predicted"/>
<sequence>MLYKGIIPRMESDFLKRDSKEHNLRKTDLQKITTAEWETVILYLPAIAFTSSFLNRDRN</sequence>
<evidence type="ECO:0000313" key="2">
    <source>
        <dbReference type="Proteomes" id="UP000192277"/>
    </source>
</evidence>